<name>A0A849PA39_9BURK</name>
<evidence type="ECO:0000313" key="2">
    <source>
        <dbReference type="Proteomes" id="UP000537862"/>
    </source>
</evidence>
<comment type="caution">
    <text evidence="1">The sequence shown here is derived from an EMBL/GenBank/DDBJ whole genome shotgun (WGS) entry which is preliminary data.</text>
</comment>
<accession>A0A849PA39</accession>
<protein>
    <submittedName>
        <fullName evidence="1">Uncharacterized protein</fullName>
    </submittedName>
</protein>
<evidence type="ECO:0000313" key="1">
    <source>
        <dbReference type="EMBL" id="NOL52592.1"/>
    </source>
</evidence>
<keyword evidence="2" id="KW-1185">Reference proteome</keyword>
<reference evidence="1 2" key="1">
    <citation type="submission" date="2020-05" db="EMBL/GenBank/DDBJ databases">
        <authorList>
            <person name="Niu N."/>
        </authorList>
    </citation>
    <scope>NUCLEOTIDE SEQUENCE [LARGE SCALE GENOMIC DNA]</scope>
    <source>
        <strain evidence="1 2">3340-03</strain>
    </source>
</reference>
<dbReference type="AlphaFoldDB" id="A0A849PA39"/>
<gene>
    <name evidence="1" type="ORF">HKX39_10520</name>
</gene>
<organism evidence="1 2">
    <name type="scientific">Pelistega suis</name>
    <dbReference type="NCBI Taxonomy" id="1631957"/>
    <lineage>
        <taxon>Bacteria</taxon>
        <taxon>Pseudomonadati</taxon>
        <taxon>Pseudomonadota</taxon>
        <taxon>Betaproteobacteria</taxon>
        <taxon>Burkholderiales</taxon>
        <taxon>Alcaligenaceae</taxon>
        <taxon>Pelistega</taxon>
    </lineage>
</organism>
<dbReference type="Proteomes" id="UP000537862">
    <property type="component" value="Unassembled WGS sequence"/>
</dbReference>
<sequence length="166" mass="19243">MIICKKPYYFAENGIGSLDFFLHVERVFIDGYRNDLYPTGTLNIVSDGVFYPGRNFLLDLYNTVDDLKRTIQEVREKQKIIPDIGDLSIRRISEKGLFLADIEDGVINLSFDAMCLYLIFDGEYERVFFGKTITDLRTMREKKLMKGTLEDLIMALPDFLPKEAFV</sequence>
<proteinExistence type="predicted"/>
<dbReference type="EMBL" id="JABGBN010000016">
    <property type="protein sequence ID" value="NOL52592.1"/>
    <property type="molecule type" value="Genomic_DNA"/>
</dbReference>
<dbReference type="RefSeq" id="WP_171681273.1">
    <property type="nucleotide sequence ID" value="NZ_JABGBN010000016.1"/>
</dbReference>